<dbReference type="Proteomes" id="UP000243588">
    <property type="component" value="Unassembled WGS sequence"/>
</dbReference>
<evidence type="ECO:0000256" key="1">
    <source>
        <dbReference type="SAM" id="Phobius"/>
    </source>
</evidence>
<reference evidence="3" key="1">
    <citation type="submission" date="2016-10" db="EMBL/GenBank/DDBJ databases">
        <authorList>
            <person name="Varghese N."/>
            <person name="Submissions S."/>
        </authorList>
    </citation>
    <scope>NUCLEOTIDE SEQUENCE [LARGE SCALE GENOMIC DNA]</scope>
    <source>
        <strain evidence="3">DSM 23313</strain>
    </source>
</reference>
<evidence type="ECO:0000313" key="2">
    <source>
        <dbReference type="EMBL" id="SDH94210.1"/>
    </source>
</evidence>
<feature type="transmembrane region" description="Helical" evidence="1">
    <location>
        <begin position="45"/>
        <end position="67"/>
    </location>
</feature>
<accession>A0A1G8GIR4</accession>
<gene>
    <name evidence="2" type="ORF">SAMN05421818_12812</name>
</gene>
<dbReference type="RefSeq" id="WP_090410281.1">
    <property type="nucleotide sequence ID" value="NZ_FNDQ01000028.1"/>
</dbReference>
<dbReference type="PROSITE" id="PS51257">
    <property type="entry name" value="PROKAR_LIPOPROTEIN"/>
    <property type="match status" value="1"/>
</dbReference>
<keyword evidence="1" id="KW-1133">Transmembrane helix</keyword>
<keyword evidence="1" id="KW-0812">Transmembrane</keyword>
<evidence type="ECO:0000313" key="3">
    <source>
        <dbReference type="Proteomes" id="UP000243588"/>
    </source>
</evidence>
<dbReference type="AlphaFoldDB" id="A0A1G8GIR4"/>
<feature type="transmembrane region" description="Helical" evidence="1">
    <location>
        <begin position="73"/>
        <end position="91"/>
    </location>
</feature>
<proteinExistence type="predicted"/>
<feature type="transmembrane region" description="Helical" evidence="1">
    <location>
        <begin position="15"/>
        <end position="33"/>
    </location>
</feature>
<keyword evidence="1" id="KW-0472">Membrane</keyword>
<name>A0A1G8GIR4_9FLAO</name>
<keyword evidence="3" id="KW-1185">Reference proteome</keyword>
<dbReference type="STRING" id="702745.SAMN05421818_12812"/>
<evidence type="ECO:0008006" key="4">
    <source>
        <dbReference type="Google" id="ProtNLM"/>
    </source>
</evidence>
<protein>
    <recommendedName>
        <fullName evidence="4">Chloroplast import component protein (Tic20)</fullName>
    </recommendedName>
</protein>
<sequence length="114" mass="13214">MLKQFTKEEIKEGKITAIITHLTFVGCIIAVFMNLEPKNRFAGFYVKQTIGLHLFFFIMMTLASLIASEMAFYAFYLSFFVLWVYSFVGVLSNDIKPLPKIGVYFQKWFNKLSA</sequence>
<dbReference type="EMBL" id="FNDQ01000028">
    <property type="protein sequence ID" value="SDH94210.1"/>
    <property type="molecule type" value="Genomic_DNA"/>
</dbReference>
<organism evidence="2 3">
    <name type="scientific">Myroides phaeus</name>
    <dbReference type="NCBI Taxonomy" id="702745"/>
    <lineage>
        <taxon>Bacteria</taxon>
        <taxon>Pseudomonadati</taxon>
        <taxon>Bacteroidota</taxon>
        <taxon>Flavobacteriia</taxon>
        <taxon>Flavobacteriales</taxon>
        <taxon>Flavobacteriaceae</taxon>
        <taxon>Myroides</taxon>
    </lineage>
</organism>